<dbReference type="AlphaFoldDB" id="A0AAU8GYK4"/>
<dbReference type="SUPFAM" id="SSF51735">
    <property type="entry name" value="NAD(P)-binding Rossmann-fold domains"/>
    <property type="match status" value="1"/>
</dbReference>
<dbReference type="InterPro" id="IPR036291">
    <property type="entry name" value="NAD(P)-bd_dom_sf"/>
</dbReference>
<evidence type="ECO:0000259" key="1">
    <source>
        <dbReference type="Pfam" id="PF01408"/>
    </source>
</evidence>
<gene>
    <name evidence="2" type="ORF">V4D30_04730</name>
</gene>
<dbReference type="InterPro" id="IPR000683">
    <property type="entry name" value="Gfo/Idh/MocA-like_OxRdtase_N"/>
</dbReference>
<dbReference type="KEGG" id="taut:V4D30_04730"/>
<proteinExistence type="predicted"/>
<evidence type="ECO:0000313" key="2">
    <source>
        <dbReference type="EMBL" id="XCH47585.1"/>
    </source>
</evidence>
<protein>
    <submittedName>
        <fullName evidence="2">Gfo/Idh/MocA family oxidoreductase</fullName>
    </submittedName>
</protein>
<dbReference type="InterPro" id="IPR051450">
    <property type="entry name" value="Gfo/Idh/MocA_Oxidoreductases"/>
</dbReference>
<dbReference type="Gene3D" id="3.40.50.720">
    <property type="entry name" value="NAD(P)-binding Rossmann-like Domain"/>
    <property type="match status" value="1"/>
</dbReference>
<dbReference type="EMBL" id="CP144373">
    <property type="protein sequence ID" value="XCH47585.1"/>
    <property type="molecule type" value="Genomic_DNA"/>
</dbReference>
<organism evidence="2">
    <name type="scientific">Thermodesulfovibrio autotrophicus</name>
    <dbReference type="NCBI Taxonomy" id="3118333"/>
    <lineage>
        <taxon>Bacteria</taxon>
        <taxon>Pseudomonadati</taxon>
        <taxon>Nitrospirota</taxon>
        <taxon>Thermodesulfovibrionia</taxon>
        <taxon>Thermodesulfovibrionales</taxon>
        <taxon>Thermodesulfovibrionaceae</taxon>
        <taxon>Thermodesulfovibrio</taxon>
    </lineage>
</organism>
<dbReference type="GO" id="GO:0000166">
    <property type="term" value="F:nucleotide binding"/>
    <property type="evidence" value="ECO:0007669"/>
    <property type="project" value="InterPro"/>
</dbReference>
<dbReference type="Pfam" id="PF01408">
    <property type="entry name" value="GFO_IDH_MocA"/>
    <property type="match status" value="1"/>
</dbReference>
<dbReference type="Gene3D" id="3.30.360.10">
    <property type="entry name" value="Dihydrodipicolinate Reductase, domain 2"/>
    <property type="match status" value="1"/>
</dbReference>
<reference evidence="2" key="1">
    <citation type="submission" date="2024-01" db="EMBL/GenBank/DDBJ databases">
        <title>The first autotrophic representatives of the genus Thermodesulfovibrio.</title>
        <authorList>
            <person name="Maltseva A.I."/>
            <person name="Elcheninov A.G."/>
            <person name="Kublanov I.V."/>
            <person name="Lebedinsky A.V."/>
            <person name="Frolov E.N."/>
        </authorList>
    </citation>
    <scope>NUCLEOTIDE SEQUENCE</scope>
    <source>
        <strain evidence="2">3907-1M</strain>
    </source>
</reference>
<sequence length="315" mass="36352">MKFKVAVIGAGYFGQRHIKMLTQMPDVEIVGIVDKDLEKAKEVAQQYKLKYYVDYADLLKLTPVFFVVTPTITHFDIGMDLIKHGKAIFIEKPLTERPAFAEMLLDEAKKRDVIIQAGLIERYNPVVQTLFAYLKEPLFIQTKRVSPFLGRATDTDVTYDLMIHDLDLIWMMLKKSGDFELRDLKVFTQSIITSRIDYASVWMEFETQKGIIKAHLTASRVSSEFCREISVVQQNSVVYADLINKKLREVDKDGKINEIPVKNVDSHPLYEEIRDFLNSVKQRKPSQQAASPQEIIEVLKIIDKINEGRQDETIY</sequence>
<feature type="domain" description="Gfo/Idh/MocA-like oxidoreductase N-terminal" evidence="1">
    <location>
        <begin position="3"/>
        <end position="118"/>
    </location>
</feature>
<name>A0AAU8GYK4_9BACT</name>
<dbReference type="PANTHER" id="PTHR43377:SF1">
    <property type="entry name" value="BILIVERDIN REDUCTASE A"/>
    <property type="match status" value="1"/>
</dbReference>
<accession>A0AAU8GYK4</accession>
<dbReference type="PANTHER" id="PTHR43377">
    <property type="entry name" value="BILIVERDIN REDUCTASE A"/>
    <property type="match status" value="1"/>
</dbReference>
<dbReference type="RefSeq" id="WP_353685105.1">
    <property type="nucleotide sequence ID" value="NZ_CP144373.1"/>
</dbReference>